<proteinExistence type="predicted"/>
<accession>A0A0F9E6E8</accession>
<organism evidence="1">
    <name type="scientific">marine sediment metagenome</name>
    <dbReference type="NCBI Taxonomy" id="412755"/>
    <lineage>
        <taxon>unclassified sequences</taxon>
        <taxon>metagenomes</taxon>
        <taxon>ecological metagenomes</taxon>
    </lineage>
</organism>
<evidence type="ECO:0000313" key="1">
    <source>
        <dbReference type="EMBL" id="KKL19618.1"/>
    </source>
</evidence>
<dbReference type="AlphaFoldDB" id="A0A0F9E6E8"/>
<gene>
    <name evidence="1" type="ORF">LCGC14_2463660</name>
</gene>
<reference evidence="1" key="1">
    <citation type="journal article" date="2015" name="Nature">
        <title>Complex archaea that bridge the gap between prokaryotes and eukaryotes.</title>
        <authorList>
            <person name="Spang A."/>
            <person name="Saw J.H."/>
            <person name="Jorgensen S.L."/>
            <person name="Zaremba-Niedzwiedzka K."/>
            <person name="Martijn J."/>
            <person name="Lind A.E."/>
            <person name="van Eijk R."/>
            <person name="Schleper C."/>
            <person name="Guy L."/>
            <person name="Ettema T.J."/>
        </authorList>
    </citation>
    <scope>NUCLEOTIDE SEQUENCE</scope>
</reference>
<dbReference type="EMBL" id="LAZR01038418">
    <property type="protein sequence ID" value="KKL19618.1"/>
    <property type="molecule type" value="Genomic_DNA"/>
</dbReference>
<sequence length="38" mass="4515">MNNYIPTNRYIIEAERKVILNEVEVINILHSSKQESKK</sequence>
<protein>
    <submittedName>
        <fullName evidence="1">Uncharacterized protein</fullName>
    </submittedName>
</protein>
<comment type="caution">
    <text evidence="1">The sequence shown here is derived from an EMBL/GenBank/DDBJ whole genome shotgun (WGS) entry which is preliminary data.</text>
</comment>
<name>A0A0F9E6E8_9ZZZZ</name>